<name>A0A8C5LPW7_9ANUR</name>
<dbReference type="GO" id="GO:0005886">
    <property type="term" value="C:plasma membrane"/>
    <property type="evidence" value="ECO:0007669"/>
    <property type="project" value="TreeGrafter"/>
</dbReference>
<feature type="compositionally biased region" description="Polar residues" evidence="1">
    <location>
        <begin position="247"/>
        <end position="258"/>
    </location>
</feature>
<dbReference type="InterPro" id="IPR026195">
    <property type="entry name" value="PSGL-1"/>
</dbReference>
<dbReference type="GeneTree" id="ENSGT01010000224580"/>
<feature type="compositionally biased region" description="Acidic residues" evidence="1">
    <location>
        <begin position="264"/>
        <end position="280"/>
    </location>
</feature>
<protein>
    <submittedName>
        <fullName evidence="2">Uncharacterized protein</fullName>
    </submittedName>
</protein>
<dbReference type="PANTHER" id="PTHR17384">
    <property type="entry name" value="P-SELECTIN GLYCOPROTEIN LIGAND-1"/>
    <property type="match status" value="1"/>
</dbReference>
<feature type="region of interest" description="Disordered" evidence="1">
    <location>
        <begin position="81"/>
        <end position="103"/>
    </location>
</feature>
<keyword evidence="3" id="KW-1185">Reference proteome</keyword>
<feature type="compositionally biased region" description="Low complexity" evidence="1">
    <location>
        <begin position="833"/>
        <end position="842"/>
    </location>
</feature>
<sequence length="876" mass="96174">MLQCLFPINTLGYSESASITASWAHNLNLLHHPQSTRDRMWKSRPCEPAVIHSLVESLAGAFLKTQQYLDSLLDYTQQNPRGTSSKVHIPATEGARGPLTPEEKARRRALDLCFYCGGPLHRISACPLRPPKPGTKCFHAPVKPICTKPAPVKTTRLMVKPVPTQPKITAPTNKPIKPSLGKSVPALQKKTSSAIKQKRQAPKEKPLSPPTPRRSLVIKPPAPKRAPASRKPEPRAIRFSARRDQVTQEASSEGSDQETPMECTEPESDPEMPMEQESIDAEPAVPMDSEPSQHLMVGVARTPEPSPLPPCCTYASNGTVVRKEDLEVFELALRLREAAPLGHTVPPSPRPSDESESEEEDADAGLDLPRQTARRTQGPPGQHKGYIGVAGSVCRPAGMIHRTAVPRYLLETDYNPFSGSSGESDLEGESSENCPSISPATYLCHAVANFRTPATKTISSAPCQRSAFIGALFSMTPTVRLSVKPKPQELETHPCLLELEVEQKSKVTALHPAGSTELADLQPAGVQEPCCTEVQVQEPCCTEVQVQEPCCTEVQVQEPCCTEVQVQEPCCTEVQVQEPCCTEVQVQEPCCTEVQVQEPCCTEVQVQEPCCTEVQVQEPCCTEVQVQEPCCTEVQVQEPCCTEVQVQEPCCTEVQVQEPCCTEVQVQEPCCTEVQVQEPCCTEVQVQEPCCTEVQVQEPCCTEVQVQEPCCTEVQVQEPCCTQVQEPCCTQVQEPCCTEVQVQEPCCTEVQVQEPCCTEVQVQEPCCTEVQVQTAALHIADSPAVAALHPAGSPEVLSPRGRRRRRKAKSLIAAAEPCSAKEVAAAEPRRSPRALPLRSSPRALPHRAQSMFRRHFLLWRLTLLNTGRQEKPHFFP</sequence>
<dbReference type="OrthoDB" id="6162636at2759"/>
<evidence type="ECO:0000256" key="1">
    <source>
        <dbReference type="SAM" id="MobiDB-lite"/>
    </source>
</evidence>
<dbReference type="PANTHER" id="PTHR17384:SF7">
    <property type="entry name" value="P-SELECTIN GLYCOPROTEIN LIGAND 1"/>
    <property type="match status" value="1"/>
</dbReference>
<dbReference type="AlphaFoldDB" id="A0A8C5LPW7"/>
<evidence type="ECO:0000313" key="3">
    <source>
        <dbReference type="Proteomes" id="UP000694569"/>
    </source>
</evidence>
<feature type="region of interest" description="Disordered" evidence="1">
    <location>
        <begin position="340"/>
        <end position="386"/>
    </location>
</feature>
<evidence type="ECO:0000313" key="2">
    <source>
        <dbReference type="Ensembl" id="ENSLLEP00000000601.1"/>
    </source>
</evidence>
<proteinExistence type="predicted"/>
<reference evidence="2" key="1">
    <citation type="submission" date="2025-08" db="UniProtKB">
        <authorList>
            <consortium name="Ensembl"/>
        </authorList>
    </citation>
    <scope>IDENTIFICATION</scope>
</reference>
<accession>A0A8C5LPW7</accession>
<dbReference type="Proteomes" id="UP000694569">
    <property type="component" value="Unplaced"/>
</dbReference>
<feature type="region of interest" description="Disordered" evidence="1">
    <location>
        <begin position="823"/>
        <end position="842"/>
    </location>
</feature>
<organism evidence="2 3">
    <name type="scientific">Leptobrachium leishanense</name>
    <name type="common">Leishan spiny toad</name>
    <dbReference type="NCBI Taxonomy" id="445787"/>
    <lineage>
        <taxon>Eukaryota</taxon>
        <taxon>Metazoa</taxon>
        <taxon>Chordata</taxon>
        <taxon>Craniata</taxon>
        <taxon>Vertebrata</taxon>
        <taxon>Euteleostomi</taxon>
        <taxon>Amphibia</taxon>
        <taxon>Batrachia</taxon>
        <taxon>Anura</taxon>
        <taxon>Pelobatoidea</taxon>
        <taxon>Megophryidae</taxon>
        <taxon>Leptobrachium</taxon>
    </lineage>
</organism>
<feature type="compositionally biased region" description="Basic and acidic residues" evidence="1">
    <location>
        <begin position="230"/>
        <end position="246"/>
    </location>
</feature>
<dbReference type="Ensembl" id="ENSLLET00000000628.1">
    <property type="protein sequence ID" value="ENSLLEP00000000601.1"/>
    <property type="gene ID" value="ENSLLEG00000000408.1"/>
</dbReference>
<dbReference type="GO" id="GO:0050901">
    <property type="term" value="P:leukocyte tethering or rolling"/>
    <property type="evidence" value="ECO:0007669"/>
    <property type="project" value="TreeGrafter"/>
</dbReference>
<feature type="compositionally biased region" description="Acidic residues" evidence="1">
    <location>
        <begin position="354"/>
        <end position="364"/>
    </location>
</feature>
<feature type="region of interest" description="Disordered" evidence="1">
    <location>
        <begin position="157"/>
        <end position="288"/>
    </location>
</feature>
<reference evidence="2" key="2">
    <citation type="submission" date="2025-09" db="UniProtKB">
        <authorList>
            <consortium name="Ensembl"/>
        </authorList>
    </citation>
    <scope>IDENTIFICATION</scope>
</reference>